<evidence type="ECO:0000313" key="1">
    <source>
        <dbReference type="EMBL" id="KAI7935557.1"/>
    </source>
</evidence>
<organism evidence="1 2">
    <name type="scientific">Puccinia striiformis f. sp. tritici</name>
    <dbReference type="NCBI Taxonomy" id="168172"/>
    <lineage>
        <taxon>Eukaryota</taxon>
        <taxon>Fungi</taxon>
        <taxon>Dikarya</taxon>
        <taxon>Basidiomycota</taxon>
        <taxon>Pucciniomycotina</taxon>
        <taxon>Pucciniomycetes</taxon>
        <taxon>Pucciniales</taxon>
        <taxon>Pucciniaceae</taxon>
        <taxon>Puccinia</taxon>
    </lineage>
</organism>
<dbReference type="Proteomes" id="UP001060170">
    <property type="component" value="Chromosome 18"/>
</dbReference>
<evidence type="ECO:0000313" key="2">
    <source>
        <dbReference type="Proteomes" id="UP001060170"/>
    </source>
</evidence>
<reference evidence="2" key="1">
    <citation type="journal article" date="2018" name="BMC Genomics">
        <title>Genomic insights into host adaptation between the wheat stripe rust pathogen (Puccinia striiformis f. sp. tritici) and the barley stripe rust pathogen (Puccinia striiformis f. sp. hordei).</title>
        <authorList>
            <person name="Xia C."/>
            <person name="Wang M."/>
            <person name="Yin C."/>
            <person name="Cornejo O.E."/>
            <person name="Hulbert S.H."/>
            <person name="Chen X."/>
        </authorList>
    </citation>
    <scope>NUCLEOTIDE SEQUENCE [LARGE SCALE GENOMIC DNA]</scope>
    <source>
        <strain evidence="2">93-210</strain>
    </source>
</reference>
<reference evidence="1 2" key="3">
    <citation type="journal article" date="2022" name="Microbiol. Spectr.">
        <title>Folding features and dynamics of 3D genome architecture in plant fungal pathogens.</title>
        <authorList>
            <person name="Xia C."/>
        </authorList>
    </citation>
    <scope>NUCLEOTIDE SEQUENCE [LARGE SCALE GENOMIC DNA]</scope>
    <source>
        <strain evidence="1 2">93-210</strain>
    </source>
</reference>
<gene>
    <name evidence="1" type="ORF">MJO28_016428</name>
</gene>
<keyword evidence="2" id="KW-1185">Reference proteome</keyword>
<proteinExistence type="predicted"/>
<comment type="caution">
    <text evidence="1">The sequence shown here is derived from an EMBL/GenBank/DDBJ whole genome shotgun (WGS) entry which is preliminary data.</text>
</comment>
<accession>A0ACC0DN46</accession>
<dbReference type="EMBL" id="CM045882">
    <property type="protein sequence ID" value="KAI7935557.1"/>
    <property type="molecule type" value="Genomic_DNA"/>
</dbReference>
<reference evidence="2" key="2">
    <citation type="journal article" date="2018" name="Mol. Plant Microbe Interact.">
        <title>Genome sequence resources for the wheat stripe rust pathogen (Puccinia striiformis f. sp. tritici) and the barley stripe rust pathogen (Puccinia striiformis f. sp. hordei).</title>
        <authorList>
            <person name="Xia C."/>
            <person name="Wang M."/>
            <person name="Yin C."/>
            <person name="Cornejo O.E."/>
            <person name="Hulbert S.H."/>
            <person name="Chen X."/>
        </authorList>
    </citation>
    <scope>NUCLEOTIDE SEQUENCE [LARGE SCALE GENOMIC DNA]</scope>
    <source>
        <strain evidence="2">93-210</strain>
    </source>
</reference>
<name>A0ACC0DN46_9BASI</name>
<sequence>MQQSNDALRRAYASERQARFRERQHAVAPFPFPRNPIYNDYHHHQQQPVPHHHQQPIPHHQQQPIIHQHEFSNNYIHRMNHNLYSQANIEMGQLNPHYHYTPNVSHLYNDWDNLHVDNMSRRSPILDNNFDHWQNRNLREYFPSQHTSRRLSNPDGFLSDRSLRNLHPSQQEFHGYPQVQTPHQHHQHQHSLTSQHHQHQHSSPSQHRQHQHSSSSQNHQQPVSQHREHRHSHSQPWDFLHTSSSPYFFHHENSQPRWLAHSHQNHESPHHFRSSSMEQSEHNLPLQNHTILTHNHANCTPWVSNYNLLNSQRTYSEDVQNPHPSYENSSNLPPAEIPTSWSDPPEIYLGLIPDRIDERLSQAAFGNPHGGNLNEDDDIDLNQFRQNTENFTSRNQPPERTDRPLAWVWTEPPGFRPYTMRAPQRCPMCDAILFTGETNSLCCRQGRITLQPPPPPPELLSMFKRATQDHSVQGNELIRSIRLINRVNSATRAALNNQGQGIYTFKVKGTIHHNIGSLLPISQEVPKFLQLYIYDTANEFENRQVHGQDLSPQLMQRIQSILHRSNALIQQFERLASEITPNRSIRLTDNATNVDQRVYNLPIGAQIAAIWVEGNDPSITGTRDVIIKYRDGNVSRISELDQKYDPLHYVLLHPNGELGWSPALKEEMELATAMNHYVYRLAFCHEDYSLLHWAGRLVQQYCVDQYVKIETERLLYIILNQKDFCVEQFYGVVDAYQNGVQMGHKTGRRIVLPASFIGGPRNMQARFQDAMALVQTMGKPDLFITVTCNPDWTEIRNNLLPGQSAQDRPDMWAGHMS</sequence>
<protein>
    <submittedName>
        <fullName evidence="1">Uncharacterized protein</fullName>
    </submittedName>
</protein>